<feature type="domain" description="SGNH hydrolase-type esterase" evidence="2">
    <location>
        <begin position="30"/>
        <end position="197"/>
    </location>
</feature>
<reference evidence="3 4" key="1">
    <citation type="submission" date="2016-10" db="EMBL/GenBank/DDBJ databases">
        <authorList>
            <person name="de Groot N.N."/>
        </authorList>
    </citation>
    <scope>NUCLEOTIDE SEQUENCE [LARGE SCALE GENOMIC DNA]</scope>
    <source>
        <strain evidence="3 4">DSM 23413</strain>
    </source>
</reference>
<dbReference type="InterPro" id="IPR036514">
    <property type="entry name" value="SGNH_hydro_sf"/>
</dbReference>
<dbReference type="GO" id="GO:0004622">
    <property type="term" value="F:phosphatidylcholine lysophospholipase activity"/>
    <property type="evidence" value="ECO:0007669"/>
    <property type="project" value="TreeGrafter"/>
</dbReference>
<dbReference type="InterPro" id="IPR013830">
    <property type="entry name" value="SGNH_hydro"/>
</dbReference>
<evidence type="ECO:0000259" key="2">
    <source>
        <dbReference type="Pfam" id="PF13472"/>
    </source>
</evidence>
<accession>A0A1H5RVM9</accession>
<protein>
    <submittedName>
        <fullName evidence="3">Acyl-CoA thioesterase-1</fullName>
    </submittedName>
</protein>
<organism evidence="3 4">
    <name type="scientific">Jhaorihella thermophila</name>
    <dbReference type="NCBI Taxonomy" id="488547"/>
    <lineage>
        <taxon>Bacteria</taxon>
        <taxon>Pseudomonadati</taxon>
        <taxon>Pseudomonadota</taxon>
        <taxon>Alphaproteobacteria</taxon>
        <taxon>Rhodobacterales</taxon>
        <taxon>Paracoccaceae</taxon>
        <taxon>Jhaorihella</taxon>
    </lineage>
</organism>
<dbReference type="Pfam" id="PF13472">
    <property type="entry name" value="Lipase_GDSL_2"/>
    <property type="match status" value="1"/>
</dbReference>
<evidence type="ECO:0000313" key="3">
    <source>
        <dbReference type="EMBL" id="SEF42310.1"/>
    </source>
</evidence>
<dbReference type="Gene3D" id="3.40.50.1110">
    <property type="entry name" value="SGNH hydrolase"/>
    <property type="match status" value="1"/>
</dbReference>
<dbReference type="SUPFAM" id="SSF52266">
    <property type="entry name" value="SGNH hydrolase"/>
    <property type="match status" value="1"/>
</dbReference>
<feature type="signal peptide" evidence="1">
    <location>
        <begin position="1"/>
        <end position="22"/>
    </location>
</feature>
<dbReference type="OrthoDB" id="9786188at2"/>
<dbReference type="PANTHER" id="PTHR30383:SF24">
    <property type="entry name" value="THIOESTERASE 1_PROTEASE 1_LYSOPHOSPHOLIPASE L1"/>
    <property type="match status" value="1"/>
</dbReference>
<dbReference type="Proteomes" id="UP000236742">
    <property type="component" value="Unassembled WGS sequence"/>
</dbReference>
<gene>
    <name evidence="3" type="ORF">SAMN05421751_101188</name>
</gene>
<keyword evidence="4" id="KW-1185">Reference proteome</keyword>
<evidence type="ECO:0000313" key="4">
    <source>
        <dbReference type="Proteomes" id="UP000236742"/>
    </source>
</evidence>
<dbReference type="EMBL" id="FNVD01000001">
    <property type="protein sequence ID" value="SEF42310.1"/>
    <property type="molecule type" value="Genomic_DNA"/>
</dbReference>
<feature type="chain" id="PRO_5009283384" evidence="1">
    <location>
        <begin position="23"/>
        <end position="217"/>
    </location>
</feature>
<dbReference type="AlphaFoldDB" id="A0A1H5RVM9"/>
<evidence type="ECO:0000256" key="1">
    <source>
        <dbReference type="SAM" id="SignalP"/>
    </source>
</evidence>
<sequence>MVNGLRKVLAALAFCLIGVDVAAGPVTIAALGDSLTQGYGLPQGEGFVPRLQAWLRAHGAEVEVTNAGVSGDTTAGGAARIGWTLTPEVDGLIVALGGNDLLRGIDPAATRANLEAILAAAEAAGVPVLLVGMKAPGNYGEDYKRAFDAIYPELAEAHGTLFFPNFLAGIAPQGSDPAAVLAYLQPDAIHPNAEGVARIVGAMGPKVLELVERARSR</sequence>
<dbReference type="InterPro" id="IPR051532">
    <property type="entry name" value="Ester_Hydrolysis_Enzymes"/>
</dbReference>
<keyword evidence="1" id="KW-0732">Signal</keyword>
<dbReference type="PANTHER" id="PTHR30383">
    <property type="entry name" value="THIOESTERASE 1/PROTEASE 1/LYSOPHOSPHOLIPASE L1"/>
    <property type="match status" value="1"/>
</dbReference>
<dbReference type="CDD" id="cd01822">
    <property type="entry name" value="Lysophospholipase_L1_like"/>
    <property type="match status" value="1"/>
</dbReference>
<name>A0A1H5RVM9_9RHOB</name>
<proteinExistence type="predicted"/>